<evidence type="ECO:0000259" key="1">
    <source>
        <dbReference type="Pfam" id="PF13333"/>
    </source>
</evidence>
<keyword evidence="3" id="KW-1185">Reference proteome</keyword>
<protein>
    <submittedName>
        <fullName evidence="2">IS3 family transposase</fullName>
    </submittedName>
</protein>
<comment type="caution">
    <text evidence="2">The sequence shown here is derived from an EMBL/GenBank/DDBJ whole genome shotgun (WGS) entry which is preliminary data.</text>
</comment>
<dbReference type="SUPFAM" id="SSF53098">
    <property type="entry name" value="Ribonuclease H-like"/>
    <property type="match status" value="1"/>
</dbReference>
<dbReference type="InterPro" id="IPR001584">
    <property type="entry name" value="Integrase_cat-core"/>
</dbReference>
<reference evidence="2 3" key="1">
    <citation type="submission" date="2019-10" db="EMBL/GenBank/DDBJ databases">
        <title>Description of Paenibacillus humi sp. nov.</title>
        <authorList>
            <person name="Carlier A."/>
            <person name="Qi S."/>
        </authorList>
    </citation>
    <scope>NUCLEOTIDE SEQUENCE [LARGE SCALE GENOMIC DNA]</scope>
    <source>
        <strain evidence="2 3">LMG 31461</strain>
    </source>
</reference>
<evidence type="ECO:0000313" key="2">
    <source>
        <dbReference type="EMBL" id="NOU63227.1"/>
    </source>
</evidence>
<dbReference type="EMBL" id="WHNY01000009">
    <property type="protein sequence ID" value="NOU63227.1"/>
    <property type="molecule type" value="Genomic_DNA"/>
</dbReference>
<dbReference type="Pfam" id="PF13333">
    <property type="entry name" value="rve_2"/>
    <property type="match status" value="1"/>
</dbReference>
<sequence length="69" mass="8417">MIEKQRPWAVNSRGNCWYNAPQESFFGYLTDHVKSQHCTTFAEVQEAINCYIRYYNHHRYQWEDTKGRL</sequence>
<proteinExistence type="predicted"/>
<dbReference type="Proteomes" id="UP000653578">
    <property type="component" value="Unassembled WGS sequence"/>
</dbReference>
<feature type="domain" description="Integrase catalytic" evidence="1">
    <location>
        <begin position="23"/>
        <end position="59"/>
    </location>
</feature>
<accession>A0ABX1X4N3</accession>
<name>A0ABX1X4N3_9BACL</name>
<dbReference type="InterPro" id="IPR012337">
    <property type="entry name" value="RNaseH-like_sf"/>
</dbReference>
<evidence type="ECO:0000313" key="3">
    <source>
        <dbReference type="Proteomes" id="UP000653578"/>
    </source>
</evidence>
<gene>
    <name evidence="2" type="ORF">GC096_04090</name>
</gene>
<organism evidence="2 3">
    <name type="scientific">Paenibacillus plantarum</name>
    <dbReference type="NCBI Taxonomy" id="2654975"/>
    <lineage>
        <taxon>Bacteria</taxon>
        <taxon>Bacillati</taxon>
        <taxon>Bacillota</taxon>
        <taxon>Bacilli</taxon>
        <taxon>Bacillales</taxon>
        <taxon>Paenibacillaceae</taxon>
        <taxon>Paenibacillus</taxon>
    </lineage>
</organism>